<accession>A0A1E3QJ96</accession>
<dbReference type="GO" id="GO:0006654">
    <property type="term" value="P:phosphatidic acid biosynthetic process"/>
    <property type="evidence" value="ECO:0007669"/>
    <property type="project" value="TreeGrafter"/>
</dbReference>
<dbReference type="GO" id="GO:0005743">
    <property type="term" value="C:mitochondrial inner membrane"/>
    <property type="evidence" value="ECO:0007669"/>
    <property type="project" value="TreeGrafter"/>
</dbReference>
<dbReference type="PANTHER" id="PTHR42886:SF29">
    <property type="entry name" value="PUMMELIG, ISOFORM A"/>
    <property type="match status" value="1"/>
</dbReference>
<evidence type="ECO:0000256" key="1">
    <source>
        <dbReference type="ARBA" id="ARBA00038097"/>
    </source>
</evidence>
<proteinExistence type="inferred from homology"/>
<dbReference type="PANTHER" id="PTHR42886">
    <property type="entry name" value="RE40534P-RELATED"/>
    <property type="match status" value="1"/>
</dbReference>
<dbReference type="GO" id="GO:0035965">
    <property type="term" value="P:cardiolipin acyl-chain remodeling"/>
    <property type="evidence" value="ECO:0007669"/>
    <property type="project" value="TreeGrafter"/>
</dbReference>
<comment type="similarity">
    <text evidence="1">Belongs to the peptidase S33 family. ABHD4/ABHD5 subfamily.</text>
</comment>
<dbReference type="GeneID" id="30148458"/>
<dbReference type="InterPro" id="IPR029058">
    <property type="entry name" value="AB_hydrolase_fold"/>
</dbReference>
<protein>
    <recommendedName>
        <fullName evidence="2">AB hydrolase-1 domain-containing protein</fullName>
    </recommendedName>
</protein>
<dbReference type="EMBL" id="KV454438">
    <property type="protein sequence ID" value="ODQ77776.1"/>
    <property type="molecule type" value="Genomic_DNA"/>
</dbReference>
<evidence type="ECO:0000313" key="4">
    <source>
        <dbReference type="Proteomes" id="UP000094336"/>
    </source>
</evidence>
<dbReference type="STRING" id="984486.A0A1E3QJ96"/>
<organism evidence="3 4">
    <name type="scientific">Babjeviella inositovora NRRL Y-12698</name>
    <dbReference type="NCBI Taxonomy" id="984486"/>
    <lineage>
        <taxon>Eukaryota</taxon>
        <taxon>Fungi</taxon>
        <taxon>Dikarya</taxon>
        <taxon>Ascomycota</taxon>
        <taxon>Saccharomycotina</taxon>
        <taxon>Pichiomycetes</taxon>
        <taxon>Serinales incertae sedis</taxon>
        <taxon>Babjeviella</taxon>
    </lineage>
</organism>
<evidence type="ECO:0000313" key="3">
    <source>
        <dbReference type="EMBL" id="ODQ77776.1"/>
    </source>
</evidence>
<dbReference type="SUPFAM" id="SSF53474">
    <property type="entry name" value="alpha/beta-Hydrolases"/>
    <property type="match status" value="1"/>
</dbReference>
<dbReference type="GO" id="GO:0042171">
    <property type="term" value="F:lysophosphatidic acid acyltransferase activity"/>
    <property type="evidence" value="ECO:0007669"/>
    <property type="project" value="TreeGrafter"/>
</dbReference>
<gene>
    <name evidence="3" type="ORF">BABINDRAFT_168739</name>
</gene>
<dbReference type="AlphaFoldDB" id="A0A1E3QJ96"/>
<dbReference type="GO" id="GO:0055088">
    <property type="term" value="P:lipid homeostasis"/>
    <property type="evidence" value="ECO:0007669"/>
    <property type="project" value="TreeGrafter"/>
</dbReference>
<keyword evidence="4" id="KW-1185">Reference proteome</keyword>
<dbReference type="GO" id="GO:0004623">
    <property type="term" value="F:phospholipase A2 activity"/>
    <property type="evidence" value="ECO:0007669"/>
    <property type="project" value="TreeGrafter"/>
</dbReference>
<name>A0A1E3QJ96_9ASCO</name>
<sequence>MSVDTSTTATVGTQLSEKAALEATKPERRSITFWDSQKIWVNSWKKDSLLASQNELLHETLGRGEYATVDASPNPTATVNFQLQNISRPGITVQSQTVPITLYNKPGYINEVYLENQTDLNAATNVVMLHGYGAGLGHYHRNFKNLVENNGNIKVHALDLLGCGGSSSPAIQLSTKYVYPPSVEVTIPKLESVLDQATFRLGFETPEKAQRYAEGTKAVVSDIENYYVESLELWRKQQKLESFVLFGHSYGGYMASCYAHKYPNRIEKLVLLSPVGVERNALSIHNPNLFSEARVPLADPTSYDYIGRFGNGLPSWFVSAWNCNFALLGVIRSLSVAAPKVLSLYTLNRFRQPDSVTDSDAYNRLLGYLTQYCYNLYKSRSTSETAITKILSGSIMAKWPLMDRVEQYRAIKKPIYWFYGTDDWMNREAGASLSSKIGKNSEVYTVDLAGHNLHMDNPDLFNKIVNRILK</sequence>
<evidence type="ECO:0000259" key="2">
    <source>
        <dbReference type="Pfam" id="PF00561"/>
    </source>
</evidence>
<reference evidence="4" key="1">
    <citation type="submission" date="2016-05" db="EMBL/GenBank/DDBJ databases">
        <title>Comparative genomics of biotechnologically important yeasts.</title>
        <authorList>
            <consortium name="DOE Joint Genome Institute"/>
            <person name="Riley R."/>
            <person name="Haridas S."/>
            <person name="Wolfe K.H."/>
            <person name="Lopes M.R."/>
            <person name="Hittinger C.T."/>
            <person name="Goker M."/>
            <person name="Salamov A."/>
            <person name="Wisecaver J."/>
            <person name="Long T.M."/>
            <person name="Aerts A.L."/>
            <person name="Barry K."/>
            <person name="Choi C."/>
            <person name="Clum A."/>
            <person name="Coughlan A.Y."/>
            <person name="Deshpande S."/>
            <person name="Douglass A.P."/>
            <person name="Hanson S.J."/>
            <person name="Klenk H.-P."/>
            <person name="Labutti K."/>
            <person name="Lapidus A."/>
            <person name="Lindquist E."/>
            <person name="Lipzen A."/>
            <person name="Meier-Kolthoff J.P."/>
            <person name="Ohm R.A."/>
            <person name="Otillar R.P."/>
            <person name="Pangilinan J."/>
            <person name="Peng Y."/>
            <person name="Rokas A."/>
            <person name="Rosa C.A."/>
            <person name="Scheuner C."/>
            <person name="Sibirny A.A."/>
            <person name="Slot J.C."/>
            <person name="Stielow J.B."/>
            <person name="Sun H."/>
            <person name="Kurtzman C.P."/>
            <person name="Blackwell M."/>
            <person name="Grigoriev I.V."/>
            <person name="Jeffries T.W."/>
        </authorList>
    </citation>
    <scope>NUCLEOTIDE SEQUENCE [LARGE SCALE GENOMIC DNA]</scope>
    <source>
        <strain evidence="4">NRRL Y-12698</strain>
    </source>
</reference>
<dbReference type="OrthoDB" id="7457040at2759"/>
<dbReference type="Proteomes" id="UP000094336">
    <property type="component" value="Unassembled WGS sequence"/>
</dbReference>
<dbReference type="Pfam" id="PF00561">
    <property type="entry name" value="Abhydrolase_1"/>
    <property type="match status" value="1"/>
</dbReference>
<feature type="domain" description="AB hydrolase-1" evidence="2">
    <location>
        <begin position="126"/>
        <end position="458"/>
    </location>
</feature>
<dbReference type="Gene3D" id="3.40.50.1820">
    <property type="entry name" value="alpha/beta hydrolase"/>
    <property type="match status" value="1"/>
</dbReference>
<dbReference type="RefSeq" id="XP_018983104.1">
    <property type="nucleotide sequence ID" value="XM_019130605.1"/>
</dbReference>
<dbReference type="InterPro" id="IPR000073">
    <property type="entry name" value="AB_hydrolase_1"/>
</dbReference>